<feature type="compositionally biased region" description="Acidic residues" evidence="3">
    <location>
        <begin position="34"/>
        <end position="50"/>
    </location>
</feature>
<feature type="transmembrane region" description="Helical" evidence="4">
    <location>
        <begin position="247"/>
        <end position="267"/>
    </location>
</feature>
<feature type="transmembrane region" description="Helical" evidence="4">
    <location>
        <begin position="126"/>
        <end position="146"/>
    </location>
</feature>
<keyword evidence="4" id="KW-0472">Membrane</keyword>
<protein>
    <submittedName>
        <fullName evidence="5">MFS transporter (Mch2)</fullName>
    </submittedName>
</protein>
<dbReference type="Pfam" id="PF07690">
    <property type="entry name" value="MFS_1"/>
    <property type="match status" value="1"/>
</dbReference>
<feature type="transmembrane region" description="Helical" evidence="4">
    <location>
        <begin position="447"/>
        <end position="467"/>
    </location>
</feature>
<gene>
    <name evidence="5" type="ORF">SPBR_01646</name>
</gene>
<evidence type="ECO:0000256" key="4">
    <source>
        <dbReference type="SAM" id="Phobius"/>
    </source>
</evidence>
<feature type="transmembrane region" description="Helical" evidence="4">
    <location>
        <begin position="288"/>
        <end position="308"/>
    </location>
</feature>
<dbReference type="InterPro" id="IPR011701">
    <property type="entry name" value="MFS"/>
</dbReference>
<feature type="transmembrane region" description="Helical" evidence="4">
    <location>
        <begin position="354"/>
        <end position="373"/>
    </location>
</feature>
<feature type="transmembrane region" description="Helical" evidence="4">
    <location>
        <begin position="379"/>
        <end position="399"/>
    </location>
</feature>
<feature type="transmembrane region" description="Helical" evidence="4">
    <location>
        <begin position="406"/>
        <end position="427"/>
    </location>
</feature>
<name>A0A0C2J2J4_9PEZI</name>
<dbReference type="Proteomes" id="UP000031575">
    <property type="component" value="Unassembled WGS sequence"/>
</dbReference>
<keyword evidence="4" id="KW-0812">Transmembrane</keyword>
<proteinExistence type="inferred from homology"/>
<dbReference type="GeneID" id="63674877"/>
<dbReference type="Gene3D" id="1.20.1250.20">
    <property type="entry name" value="MFS general substrate transporter like domains"/>
    <property type="match status" value="2"/>
</dbReference>
<keyword evidence="4" id="KW-1133">Transmembrane helix</keyword>
<comment type="similarity">
    <text evidence="2">Belongs to the major facilitator superfamily. Monocarboxylate porter (TC 2.A.1.13) family.</text>
</comment>
<reference evidence="5 6" key="1">
    <citation type="journal article" date="2014" name="BMC Genomics">
        <title>Comparative genomics of the major fungal agents of human and animal Sporotrichosis: Sporothrix schenckii and Sporothrix brasiliensis.</title>
        <authorList>
            <person name="Teixeira M.M."/>
            <person name="de Almeida L.G."/>
            <person name="Kubitschek-Barreira P."/>
            <person name="Alves F.L."/>
            <person name="Kioshima E.S."/>
            <person name="Abadio A.K."/>
            <person name="Fernandes L."/>
            <person name="Derengowski L.S."/>
            <person name="Ferreira K.S."/>
            <person name="Souza R.C."/>
            <person name="Ruiz J.C."/>
            <person name="de Andrade N.C."/>
            <person name="Paes H.C."/>
            <person name="Nicola A.M."/>
            <person name="Albuquerque P."/>
            <person name="Gerber A.L."/>
            <person name="Martins V.P."/>
            <person name="Peconick L.D."/>
            <person name="Neto A.V."/>
            <person name="Chaucanez C.B."/>
            <person name="Silva P.A."/>
            <person name="Cunha O.L."/>
            <person name="de Oliveira F.F."/>
            <person name="dos Santos T.C."/>
            <person name="Barros A.L."/>
            <person name="Soares M.A."/>
            <person name="de Oliveira L.M."/>
            <person name="Marini M.M."/>
            <person name="Villalobos-Duno H."/>
            <person name="Cunha M.M."/>
            <person name="de Hoog S."/>
            <person name="da Silveira J.F."/>
            <person name="Henrissat B."/>
            <person name="Nino-Vega G.A."/>
            <person name="Cisalpino P.S."/>
            <person name="Mora-Montes H.M."/>
            <person name="Almeida S.R."/>
            <person name="Stajich J.E."/>
            <person name="Lopes-Bezerra L.M."/>
            <person name="Vasconcelos A.T."/>
            <person name="Felipe M.S."/>
        </authorList>
    </citation>
    <scope>NUCLEOTIDE SEQUENCE [LARGE SCALE GENOMIC DNA]</scope>
    <source>
        <strain evidence="5 6">5110</strain>
    </source>
</reference>
<dbReference type="RefSeq" id="XP_040619317.1">
    <property type="nucleotide sequence ID" value="XM_040759956.1"/>
</dbReference>
<evidence type="ECO:0000256" key="1">
    <source>
        <dbReference type="ARBA" id="ARBA00004141"/>
    </source>
</evidence>
<dbReference type="SUPFAM" id="SSF103473">
    <property type="entry name" value="MFS general substrate transporter"/>
    <property type="match status" value="1"/>
</dbReference>
<feature type="transmembrane region" description="Helical" evidence="4">
    <location>
        <begin position="158"/>
        <end position="177"/>
    </location>
</feature>
<dbReference type="GO" id="GO:0022857">
    <property type="term" value="F:transmembrane transporter activity"/>
    <property type="evidence" value="ECO:0007669"/>
    <property type="project" value="InterPro"/>
</dbReference>
<dbReference type="GO" id="GO:0016020">
    <property type="term" value="C:membrane"/>
    <property type="evidence" value="ECO:0007669"/>
    <property type="project" value="UniProtKB-SubCell"/>
</dbReference>
<dbReference type="VEuPathDB" id="FungiDB:SPBR_01646"/>
<organism evidence="5 6">
    <name type="scientific">Sporothrix brasiliensis 5110</name>
    <dbReference type="NCBI Taxonomy" id="1398154"/>
    <lineage>
        <taxon>Eukaryota</taxon>
        <taxon>Fungi</taxon>
        <taxon>Dikarya</taxon>
        <taxon>Ascomycota</taxon>
        <taxon>Pezizomycotina</taxon>
        <taxon>Sordariomycetes</taxon>
        <taxon>Sordariomycetidae</taxon>
        <taxon>Ophiostomatales</taxon>
        <taxon>Ophiostomataceae</taxon>
        <taxon>Sporothrix</taxon>
    </lineage>
</organism>
<feature type="region of interest" description="Disordered" evidence="3">
    <location>
        <begin position="1"/>
        <end position="58"/>
    </location>
</feature>
<evidence type="ECO:0000256" key="2">
    <source>
        <dbReference type="ARBA" id="ARBA00006727"/>
    </source>
</evidence>
<comment type="caution">
    <text evidence="5">The sequence shown here is derived from an EMBL/GenBank/DDBJ whole genome shotgun (WGS) entry which is preliminary data.</text>
</comment>
<dbReference type="PANTHER" id="PTHR11360">
    <property type="entry name" value="MONOCARBOXYLATE TRANSPORTER"/>
    <property type="match status" value="1"/>
</dbReference>
<evidence type="ECO:0000313" key="6">
    <source>
        <dbReference type="Proteomes" id="UP000031575"/>
    </source>
</evidence>
<comment type="subcellular location">
    <subcellularLocation>
        <location evidence="1">Membrane</location>
        <topology evidence="1">Multi-pass membrane protein</topology>
    </subcellularLocation>
</comment>
<accession>A0A0C2J2J4</accession>
<dbReference type="HOGENOM" id="CLU_001265_1_2_1"/>
<feature type="transmembrane region" description="Helical" evidence="4">
    <location>
        <begin position="189"/>
        <end position="210"/>
    </location>
</feature>
<feature type="transmembrane region" description="Helical" evidence="4">
    <location>
        <begin position="217"/>
        <end position="235"/>
    </location>
</feature>
<dbReference type="OrthoDB" id="6499973at2759"/>
<feature type="transmembrane region" description="Helical" evidence="4">
    <location>
        <begin position="88"/>
        <end position="114"/>
    </location>
</feature>
<dbReference type="EMBL" id="AWTV01000007">
    <property type="protein sequence ID" value="KIH91307.1"/>
    <property type="molecule type" value="Genomic_DNA"/>
</dbReference>
<dbReference type="InterPro" id="IPR050327">
    <property type="entry name" value="Proton-linked_MCT"/>
</dbReference>
<keyword evidence="6" id="KW-1185">Reference proteome</keyword>
<evidence type="ECO:0000256" key="3">
    <source>
        <dbReference type="SAM" id="MobiDB-lite"/>
    </source>
</evidence>
<dbReference type="PANTHER" id="PTHR11360:SF315">
    <property type="entry name" value="TRANSPORTER MCH2-RELATED"/>
    <property type="match status" value="1"/>
</dbReference>
<sequence length="506" mass="54042">MSASETASAPFNGYSIGRVPGTADSNEEKRDLPTGDDESTNNDSNQEEPSAEAAAAAAVAAGTTGVEPPIEVPTEAPAEEFKEGGYGWVVVLAVFLLNAHTWGVNSAYAVFLAYYLNNDAFPGATAIEYAFVGGLSISIALLVSPLSTVCVGRFGTRATLLVGMFFETLAFIGASFTRQIWHLMLSQGIAFGIGMGFIFVASVGIVPQWFTKRRSFANALGTAGSGFGGLTYSLATNAMIRNISLAWAFRILAIVSFAANLVSTILVRDRNKVVGSIHVAFRLSLLKRVEYVLLVTWAFFCILGYIIVIFSLPAYTQAVGGTAYQGSIVAAMFNLSQGLGRPLIGFLSDPVGRLNVMGLGTLTASVSALFIWIFAGKYYAGAIIYALLGAFAGLLWATVAPVTAEIVGIPLLPAALSVLWIVLVPPATCAEAIGLSLRTDSGSDSYLHVQLFAGFCFLAAFIAGWLLRAWKLHQLEDATNEQSGAPRESFYRYLLRFAWVFKVQRV</sequence>
<evidence type="ECO:0000313" key="5">
    <source>
        <dbReference type="EMBL" id="KIH91307.1"/>
    </source>
</evidence>
<dbReference type="InterPro" id="IPR036259">
    <property type="entry name" value="MFS_trans_sf"/>
</dbReference>
<dbReference type="AlphaFoldDB" id="A0A0C2J2J4"/>